<name>A0AAU6VZC5_9VIRU</name>
<feature type="region of interest" description="Disordered" evidence="1">
    <location>
        <begin position="362"/>
        <end position="389"/>
    </location>
</feature>
<feature type="compositionally biased region" description="Low complexity" evidence="1">
    <location>
        <begin position="371"/>
        <end position="387"/>
    </location>
</feature>
<feature type="compositionally biased region" description="Acidic residues" evidence="1">
    <location>
        <begin position="63"/>
        <end position="78"/>
    </location>
</feature>
<feature type="compositionally biased region" description="Basic and acidic residues" evidence="1">
    <location>
        <begin position="89"/>
        <end position="130"/>
    </location>
</feature>
<sequence length="407" mass="44857">MGAESGQDILSMSDDDFMNLAVPPADVEAPASTDVDQQVDEEENQEPAVKTDEETEKNTDRQEGEEEEGDGQESEGVETDPAKKPTQKPTEESVVEPKPKTDPVGSKEPKEKKDTQAKPDTAVKTDGGEPDYKALYEGLMAPIKANGKTIELRNPDELVKLAQQGANYTRKMQELAPHRKMLLMLENNGLLDEGQLSYLIDLSKKDPEAIKKLVKDSGINPMDIDTEAEQNYRPGNHRVTDDEAAFRTTLDEISSFDEGRQTLQVINSTWDQASKELLFKDPASLTLIHQHRETGFYDRIAKELDHQKTLGNVPANVPFIEAYRKVGDWMAEQGAFEDLIAKQKPVASAPVKTPVATTVAAKKSPVANNEKASAAAASKPSAKTAKPLINPLAMSDEEFLKQFENRL</sequence>
<organism evidence="2">
    <name type="scientific">Pseudomonas phage Arace01</name>
    <dbReference type="NCBI Taxonomy" id="3138526"/>
    <lineage>
        <taxon>Viruses</taxon>
    </lineage>
</organism>
<proteinExistence type="predicted"/>
<reference evidence="2" key="1">
    <citation type="journal article" date="2024" name="J. Gen. Virol.">
        <title>Novel phages of Pseudomonas syringae unveil numerous potential auxiliary metabolic genes.</title>
        <authorList>
            <person name="Feltin C."/>
            <person name="Garneau J.R."/>
            <person name="Morris C.E."/>
            <person name="Berard A."/>
            <person name="Torres-Barcelo C."/>
        </authorList>
    </citation>
    <scope>NUCLEOTIDE SEQUENCE</scope>
</reference>
<evidence type="ECO:0000256" key="1">
    <source>
        <dbReference type="SAM" id="MobiDB-lite"/>
    </source>
</evidence>
<evidence type="ECO:0000313" key="2">
    <source>
        <dbReference type="EMBL" id="XAI69737.1"/>
    </source>
</evidence>
<accession>A0AAU6VZC5</accession>
<gene>
    <name evidence="2" type="ORF">Arace01_00071</name>
</gene>
<protein>
    <submittedName>
        <fullName evidence="2">Tape measure protein</fullName>
    </submittedName>
</protein>
<feature type="compositionally biased region" description="Basic and acidic residues" evidence="1">
    <location>
        <begin position="49"/>
        <end position="62"/>
    </location>
</feature>
<feature type="region of interest" description="Disordered" evidence="1">
    <location>
        <begin position="1"/>
        <end position="130"/>
    </location>
</feature>
<dbReference type="EMBL" id="PP179312">
    <property type="protein sequence ID" value="XAI69737.1"/>
    <property type="molecule type" value="Genomic_DNA"/>
</dbReference>